<organism evidence="1 2">
    <name type="scientific">Catharanthus roseus</name>
    <name type="common">Madagascar periwinkle</name>
    <name type="synonym">Vinca rosea</name>
    <dbReference type="NCBI Taxonomy" id="4058"/>
    <lineage>
        <taxon>Eukaryota</taxon>
        <taxon>Viridiplantae</taxon>
        <taxon>Streptophyta</taxon>
        <taxon>Embryophyta</taxon>
        <taxon>Tracheophyta</taxon>
        <taxon>Spermatophyta</taxon>
        <taxon>Magnoliopsida</taxon>
        <taxon>eudicotyledons</taxon>
        <taxon>Gunneridae</taxon>
        <taxon>Pentapetalae</taxon>
        <taxon>asterids</taxon>
        <taxon>lamiids</taxon>
        <taxon>Gentianales</taxon>
        <taxon>Apocynaceae</taxon>
        <taxon>Rauvolfioideae</taxon>
        <taxon>Vinceae</taxon>
        <taxon>Catharanthinae</taxon>
        <taxon>Catharanthus</taxon>
    </lineage>
</organism>
<dbReference type="Proteomes" id="UP001060085">
    <property type="component" value="Linkage Group LG01"/>
</dbReference>
<gene>
    <name evidence="1" type="ORF">M9H77_04967</name>
</gene>
<comment type="caution">
    <text evidence="1">The sequence shown here is derived from an EMBL/GenBank/DDBJ whole genome shotgun (WGS) entry which is preliminary data.</text>
</comment>
<evidence type="ECO:0000313" key="2">
    <source>
        <dbReference type="Proteomes" id="UP001060085"/>
    </source>
</evidence>
<reference evidence="2" key="1">
    <citation type="journal article" date="2023" name="Nat. Plants">
        <title>Single-cell RNA sequencing provides a high-resolution roadmap for understanding the multicellular compartmentation of specialized metabolism.</title>
        <authorList>
            <person name="Sun S."/>
            <person name="Shen X."/>
            <person name="Li Y."/>
            <person name="Li Y."/>
            <person name="Wang S."/>
            <person name="Li R."/>
            <person name="Zhang H."/>
            <person name="Shen G."/>
            <person name="Guo B."/>
            <person name="Wei J."/>
            <person name="Xu J."/>
            <person name="St-Pierre B."/>
            <person name="Chen S."/>
            <person name="Sun C."/>
        </authorList>
    </citation>
    <scope>NUCLEOTIDE SEQUENCE [LARGE SCALE GENOMIC DNA]</scope>
</reference>
<proteinExistence type="predicted"/>
<sequence>MENLFIFLFALLLFCFMLLKLSKKYSALKLPPGPRPLPIIGNLHQIGGGLMHHILREMARTYGPLFRIKFGQVSTIVVSSPEIAKEIFRTHDVVFSYRPQNIAVFNVMTYNFSNIAFAPYGNYWRQMRKICVMEILGASRVRSFGSIRQEEVMNLIRFVGSHKGKLVNVSEKIYGLTYSITARAAFGKVSKYQQVFKEHMDKYDDLARGLDIADFYPSMKFLRLVTGMERKLKVMFKEVDEILQVIIDEHRDQRMKKIRSKVDDNEKEEEEGNEDIVDVLMNLQQSGQTELPVTDDNIKAVILDIFGAGGDTTAATLEWALAESLKNKQVLKRAQEELRTIFHSKRNVDESGFNQLKYLPAIVKETLRLHPPAPLSLPRECSEECNIYGYDIPAKTRVMVNIWAMGRDPKYWSEPEEFKPERFIDSRIDYKGNDFEYIPFGAGRRICPGMSFAIPNVALPLAQLLFHFDWKVDDDAGKLEDLDMVEHPVLEARRKNELKLIPVIYEGSCLKN</sequence>
<protein>
    <submittedName>
        <fullName evidence="1">Uncharacterized protein</fullName>
    </submittedName>
</protein>
<accession>A0ACC0CFS2</accession>
<evidence type="ECO:0000313" key="1">
    <source>
        <dbReference type="EMBL" id="KAI5683739.1"/>
    </source>
</evidence>
<name>A0ACC0CFS2_CATRO</name>
<keyword evidence="2" id="KW-1185">Reference proteome</keyword>
<dbReference type="EMBL" id="CM044701">
    <property type="protein sequence ID" value="KAI5683739.1"/>
    <property type="molecule type" value="Genomic_DNA"/>
</dbReference>